<dbReference type="PANTHER" id="PTHR43233">
    <property type="entry name" value="FAMILY N-ACETYLTRANSFERASE, PUTATIVE (AFU_ORTHOLOGUE AFUA_6G03350)-RELATED"/>
    <property type="match status" value="1"/>
</dbReference>
<keyword evidence="4" id="KW-1185">Reference proteome</keyword>
<dbReference type="CDD" id="cd04301">
    <property type="entry name" value="NAT_SF"/>
    <property type="match status" value="1"/>
</dbReference>
<name>A0A318Z1H5_9EURO</name>
<dbReference type="SUPFAM" id="SSF55729">
    <property type="entry name" value="Acyl-CoA N-acyltransferases (Nat)"/>
    <property type="match status" value="1"/>
</dbReference>
<dbReference type="AlphaFoldDB" id="A0A318Z1H5"/>
<dbReference type="GO" id="GO:0016747">
    <property type="term" value="F:acyltransferase activity, transferring groups other than amino-acyl groups"/>
    <property type="evidence" value="ECO:0007669"/>
    <property type="project" value="InterPro"/>
</dbReference>
<dbReference type="InterPro" id="IPR000182">
    <property type="entry name" value="GNAT_dom"/>
</dbReference>
<dbReference type="PANTHER" id="PTHR43233:SF1">
    <property type="entry name" value="FAMILY N-ACETYLTRANSFERASE, PUTATIVE (AFU_ORTHOLOGUE AFUA_6G03350)-RELATED"/>
    <property type="match status" value="1"/>
</dbReference>
<dbReference type="Gene3D" id="3.40.630.30">
    <property type="match status" value="1"/>
</dbReference>
<dbReference type="GO" id="GO:0006048">
    <property type="term" value="P:UDP-N-acetylglucosamine biosynthetic process"/>
    <property type="evidence" value="ECO:0007669"/>
    <property type="project" value="UniProtKB-UniPathway"/>
</dbReference>
<evidence type="ECO:0000259" key="2">
    <source>
        <dbReference type="PROSITE" id="PS51186"/>
    </source>
</evidence>
<dbReference type="Proteomes" id="UP000248349">
    <property type="component" value="Unassembled WGS sequence"/>
</dbReference>
<reference evidence="3 4" key="1">
    <citation type="submission" date="2016-12" db="EMBL/GenBank/DDBJ databases">
        <title>The genomes of Aspergillus section Nigri reveals drivers in fungal speciation.</title>
        <authorList>
            <consortium name="DOE Joint Genome Institute"/>
            <person name="Vesth T.C."/>
            <person name="Nybo J."/>
            <person name="Theobald S."/>
            <person name="Brandl J."/>
            <person name="Frisvad J.C."/>
            <person name="Nielsen K.F."/>
            <person name="Lyhne E.K."/>
            <person name="Kogle M.E."/>
            <person name="Kuo A."/>
            <person name="Riley R."/>
            <person name="Clum A."/>
            <person name="Nolan M."/>
            <person name="Lipzen A."/>
            <person name="Salamov A."/>
            <person name="Henrissat B."/>
            <person name="Wiebenga A."/>
            <person name="De Vries R.P."/>
            <person name="Grigoriev I.V."/>
            <person name="Mortensen U.H."/>
            <person name="Andersen M.R."/>
            <person name="Baker S.E."/>
        </authorList>
    </citation>
    <scope>NUCLEOTIDE SEQUENCE [LARGE SCALE GENOMIC DNA]</scope>
    <source>
        <strain evidence="3 4">JOP 1030-1</strain>
    </source>
</reference>
<dbReference type="PROSITE" id="PS51186">
    <property type="entry name" value="GNAT"/>
    <property type="match status" value="1"/>
</dbReference>
<sequence length="175" mass="18870">MANPTLPPNYTLHLASYPPVKDYLHLRAASGLTPKNAAQATAAIQGSWYGCYVTYDGPNSSDDTVPADTPYQNQPESNRKEVKGEGEVVGMGRIIGDGGWYFHIADMAVLPAHQRKGLGGVVLAALLQRIREAAPEGEPYVNLLADAPGRRLYAKYGFVESAPKELGMGMVIRGR</sequence>
<dbReference type="Pfam" id="PF13508">
    <property type="entry name" value="Acetyltransf_7"/>
    <property type="match status" value="1"/>
</dbReference>
<evidence type="ECO:0000313" key="3">
    <source>
        <dbReference type="EMBL" id="PYH40234.1"/>
    </source>
</evidence>
<dbReference type="STRING" id="1450539.A0A318Z1H5"/>
<accession>A0A318Z1H5</accession>
<keyword evidence="3" id="KW-0808">Transferase</keyword>
<evidence type="ECO:0000313" key="4">
    <source>
        <dbReference type="Proteomes" id="UP000248349"/>
    </source>
</evidence>
<feature type="domain" description="N-acetyltransferase" evidence="2">
    <location>
        <begin position="38"/>
        <end position="175"/>
    </location>
</feature>
<proteinExistence type="predicted"/>
<evidence type="ECO:0000256" key="1">
    <source>
        <dbReference type="SAM" id="MobiDB-lite"/>
    </source>
</evidence>
<protein>
    <submittedName>
        <fullName evidence="3">Putative GNAT family N-acetyltransferase</fullName>
    </submittedName>
</protein>
<dbReference type="RefSeq" id="XP_025426216.1">
    <property type="nucleotide sequence ID" value="XM_025573851.1"/>
</dbReference>
<feature type="region of interest" description="Disordered" evidence="1">
    <location>
        <begin position="59"/>
        <end position="84"/>
    </location>
</feature>
<organism evidence="3 4">
    <name type="scientific">Aspergillus saccharolyticus JOP 1030-1</name>
    <dbReference type="NCBI Taxonomy" id="1450539"/>
    <lineage>
        <taxon>Eukaryota</taxon>
        <taxon>Fungi</taxon>
        <taxon>Dikarya</taxon>
        <taxon>Ascomycota</taxon>
        <taxon>Pezizomycotina</taxon>
        <taxon>Eurotiomycetes</taxon>
        <taxon>Eurotiomycetidae</taxon>
        <taxon>Eurotiales</taxon>
        <taxon>Aspergillaceae</taxon>
        <taxon>Aspergillus</taxon>
        <taxon>Aspergillus subgen. Circumdati</taxon>
    </lineage>
</organism>
<dbReference type="InterPro" id="IPR053144">
    <property type="entry name" value="Acetyltransferase_Butenolide"/>
</dbReference>
<dbReference type="OrthoDB" id="2744543at2759"/>
<dbReference type="UniPathway" id="UPA00113">
    <property type="reaction ID" value="UER00529"/>
</dbReference>
<dbReference type="EMBL" id="KZ821292">
    <property type="protein sequence ID" value="PYH40234.1"/>
    <property type="molecule type" value="Genomic_DNA"/>
</dbReference>
<gene>
    <name evidence="3" type="ORF">BP01DRAFT_351723</name>
</gene>
<dbReference type="GeneID" id="37075079"/>
<dbReference type="InterPro" id="IPR016181">
    <property type="entry name" value="Acyl_CoA_acyltransferase"/>
</dbReference>